<feature type="compositionally biased region" description="Basic and acidic residues" evidence="1">
    <location>
        <begin position="160"/>
        <end position="177"/>
    </location>
</feature>
<feature type="region of interest" description="Disordered" evidence="1">
    <location>
        <begin position="160"/>
        <end position="182"/>
    </location>
</feature>
<evidence type="ECO:0000256" key="1">
    <source>
        <dbReference type="SAM" id="MobiDB-lite"/>
    </source>
</evidence>
<sequence length="221" mass="23746">MLDPNLGILQVLLEGGREQILRCGRGNFREAAGIRPATDKVREPTFGKVAGERVGVPIDPVVAQRGIARRVGDGADVGAGENLDLVLAGKFFHCGDALRWAACVTTQQSDFSAGNAAFGVGLVARDLIAARDLVSIQSHRTGERVDDGDTERIGLPPREARGRRDCKCGNREPRTDNPYHATPPSTITLLPLLHPWYSHRSCSVNSKASALICANRASCQL</sequence>
<gene>
    <name evidence="2" type="ORF">GALL_423950</name>
</gene>
<reference evidence="2" key="1">
    <citation type="submission" date="2016-10" db="EMBL/GenBank/DDBJ databases">
        <title>Sequence of Gallionella enrichment culture.</title>
        <authorList>
            <person name="Poehlein A."/>
            <person name="Muehling M."/>
            <person name="Daniel R."/>
        </authorList>
    </citation>
    <scope>NUCLEOTIDE SEQUENCE</scope>
</reference>
<dbReference type="EMBL" id="MLJW01002013">
    <property type="protein sequence ID" value="OIQ75932.1"/>
    <property type="molecule type" value="Genomic_DNA"/>
</dbReference>
<organism evidence="2">
    <name type="scientific">mine drainage metagenome</name>
    <dbReference type="NCBI Taxonomy" id="410659"/>
    <lineage>
        <taxon>unclassified sequences</taxon>
        <taxon>metagenomes</taxon>
        <taxon>ecological metagenomes</taxon>
    </lineage>
</organism>
<accession>A0A1J5Q7S9</accession>
<evidence type="ECO:0000313" key="2">
    <source>
        <dbReference type="EMBL" id="OIQ75932.1"/>
    </source>
</evidence>
<dbReference type="AlphaFoldDB" id="A0A1J5Q7S9"/>
<comment type="caution">
    <text evidence="2">The sequence shown here is derived from an EMBL/GenBank/DDBJ whole genome shotgun (WGS) entry which is preliminary data.</text>
</comment>
<name>A0A1J5Q7S9_9ZZZZ</name>
<proteinExistence type="predicted"/>
<protein>
    <submittedName>
        <fullName evidence="2">Uncharacterized protein</fullName>
    </submittedName>
</protein>